<evidence type="ECO:0000256" key="5">
    <source>
        <dbReference type="ARBA" id="ARBA00023242"/>
    </source>
</evidence>
<evidence type="ECO:0000256" key="3">
    <source>
        <dbReference type="ARBA" id="ARBA00022552"/>
    </source>
</evidence>
<proteinExistence type="inferred from homology"/>
<accession>A0A6B2LJS6</accession>
<dbReference type="PANTHER" id="PTHR15341:SF3">
    <property type="entry name" value="NUCLEAR NUCLEIC ACID-BINDING PROTEIN C1D"/>
    <property type="match status" value="1"/>
</dbReference>
<dbReference type="EMBL" id="GIBP01008276">
    <property type="protein sequence ID" value="NDV37245.1"/>
    <property type="molecule type" value="Transcribed_RNA"/>
</dbReference>
<dbReference type="GO" id="GO:0003677">
    <property type="term" value="F:DNA binding"/>
    <property type="evidence" value="ECO:0007669"/>
    <property type="project" value="UniProtKB-KW"/>
</dbReference>
<keyword evidence="5 6" id="KW-0539">Nucleus</keyword>
<evidence type="ECO:0000256" key="4">
    <source>
        <dbReference type="ARBA" id="ARBA00022884"/>
    </source>
</evidence>
<keyword evidence="3 6" id="KW-0698">rRNA processing</keyword>
<evidence type="ECO:0000256" key="1">
    <source>
        <dbReference type="ARBA" id="ARBA00004123"/>
    </source>
</evidence>
<evidence type="ECO:0000256" key="7">
    <source>
        <dbReference type="SAM" id="MobiDB-lite"/>
    </source>
</evidence>
<comment type="subcellular location">
    <subcellularLocation>
        <location evidence="6">Cytoplasm</location>
    </subcellularLocation>
    <subcellularLocation>
        <location evidence="6">Nucleus</location>
        <location evidence="6">Nucleolus</location>
    </subcellularLocation>
    <subcellularLocation>
        <location evidence="1 6">Nucleus</location>
    </subcellularLocation>
</comment>
<feature type="compositionally biased region" description="Basic residues" evidence="7">
    <location>
        <begin position="157"/>
        <end position="176"/>
    </location>
</feature>
<evidence type="ECO:0000313" key="8">
    <source>
        <dbReference type="EMBL" id="NDV37245.1"/>
    </source>
</evidence>
<feature type="region of interest" description="Disordered" evidence="7">
    <location>
        <begin position="100"/>
        <end position="176"/>
    </location>
</feature>
<dbReference type="InterPro" id="IPR007146">
    <property type="entry name" value="Sas10/Utp3/C1D"/>
</dbReference>
<comment type="subunit">
    <text evidence="6">Monomer and homodimer.</text>
</comment>
<dbReference type="InterPro" id="IPR011082">
    <property type="entry name" value="Exosome-assoc_fac/DNA_repair"/>
</dbReference>
<dbReference type="GO" id="GO:0003723">
    <property type="term" value="F:RNA binding"/>
    <property type="evidence" value="ECO:0007669"/>
    <property type="project" value="UniProtKB-UniRule"/>
</dbReference>
<dbReference type="PANTHER" id="PTHR15341">
    <property type="entry name" value="SUN-COR STEROID HORMONE RECEPTOR CO-REPRESSOR"/>
    <property type="match status" value="1"/>
</dbReference>
<dbReference type="GO" id="GO:0005737">
    <property type="term" value="C:cytoplasm"/>
    <property type="evidence" value="ECO:0007669"/>
    <property type="project" value="UniProtKB-SubCell"/>
</dbReference>
<keyword evidence="4 6" id="KW-0694">RNA-binding</keyword>
<dbReference type="AlphaFoldDB" id="A0A6B2LJS6"/>
<evidence type="ECO:0000256" key="6">
    <source>
        <dbReference type="RuleBase" id="RU368003"/>
    </source>
</evidence>
<evidence type="ECO:0000256" key="2">
    <source>
        <dbReference type="ARBA" id="ARBA00009154"/>
    </source>
</evidence>
<dbReference type="GO" id="GO:0000178">
    <property type="term" value="C:exosome (RNase complex)"/>
    <property type="evidence" value="ECO:0007669"/>
    <property type="project" value="TreeGrafter"/>
</dbReference>
<feature type="compositionally biased region" description="Basic and acidic residues" evidence="7">
    <location>
        <begin position="147"/>
        <end position="156"/>
    </location>
</feature>
<keyword evidence="6" id="KW-0963">Cytoplasm</keyword>
<keyword evidence="6" id="KW-0238">DNA-binding</keyword>
<organism evidence="8">
    <name type="scientific">Arcella intermedia</name>
    <dbReference type="NCBI Taxonomy" id="1963864"/>
    <lineage>
        <taxon>Eukaryota</taxon>
        <taxon>Amoebozoa</taxon>
        <taxon>Tubulinea</taxon>
        <taxon>Elardia</taxon>
        <taxon>Arcellinida</taxon>
        <taxon>Sphaerothecina</taxon>
        <taxon>Arcellidae</taxon>
        <taxon>Arcella</taxon>
    </lineage>
</organism>
<reference evidence="8" key="1">
    <citation type="journal article" date="2020" name="J. Eukaryot. Microbiol.">
        <title>De novo Sequencing, Assembly and Annotation of the Transcriptome for the Free-Living Testate Amoeba Arcella intermedia.</title>
        <authorList>
            <person name="Ribeiro G.M."/>
            <person name="Porfirio-Sousa A.L."/>
            <person name="Maurer-Alcala X.X."/>
            <person name="Katz L.A."/>
            <person name="Lahr D.J.G."/>
        </authorList>
    </citation>
    <scope>NUCLEOTIDE SEQUENCE</scope>
</reference>
<protein>
    <recommendedName>
        <fullName evidence="6">Nuclear nucleic acid-binding protein C1D</fullName>
    </recommendedName>
</protein>
<dbReference type="GO" id="GO:0000460">
    <property type="term" value="P:maturation of 5.8S rRNA"/>
    <property type="evidence" value="ECO:0007669"/>
    <property type="project" value="TreeGrafter"/>
</dbReference>
<name>A0A6B2LJS6_9EUKA</name>
<sequence>MSNIENLLNPLFASKLSDLQTKLTPLDNAKLNITLAYTTYTLFYLFLKTQGVDTTDHPVINEINKVKSYIQKLKKVSEAPEGPKVRINQEASRRVISAALYQPKEAGGVQRTEAKEEKGEVGASGGGMEVEGEDAKQTPHKAKKRKTNNEEQEVNRTAKKQKTPRSKSKSLQKPKK</sequence>
<dbReference type="Pfam" id="PF04000">
    <property type="entry name" value="Sas10_Utp3"/>
    <property type="match status" value="1"/>
</dbReference>
<dbReference type="GO" id="GO:0005730">
    <property type="term" value="C:nucleolus"/>
    <property type="evidence" value="ECO:0007669"/>
    <property type="project" value="UniProtKB-SubCell"/>
</dbReference>
<comment type="similarity">
    <text evidence="2 6">Belongs to the C1D family.</text>
</comment>
<comment type="function">
    <text evidence="6">Plays a role in the recruitment of the exosome to pre-rRNA to mediate the 3'-5' end processing of the 5.8S rRNA.</text>
</comment>
<dbReference type="GO" id="GO:0010468">
    <property type="term" value="P:regulation of gene expression"/>
    <property type="evidence" value="ECO:0007669"/>
    <property type="project" value="TreeGrafter"/>
</dbReference>